<feature type="region of interest" description="Disordered" evidence="1">
    <location>
        <begin position="1345"/>
        <end position="1445"/>
    </location>
</feature>
<feature type="region of interest" description="Disordered" evidence="1">
    <location>
        <begin position="228"/>
        <end position="1165"/>
    </location>
</feature>
<dbReference type="OrthoDB" id="3298759at2"/>
<evidence type="ECO:0008006" key="4">
    <source>
        <dbReference type="Google" id="ProtNLM"/>
    </source>
</evidence>
<comment type="caution">
    <text evidence="2">The sequence shown here is derived from an EMBL/GenBank/DDBJ whole genome shotgun (WGS) entry which is preliminary data.</text>
</comment>
<feature type="compositionally biased region" description="Gly residues" evidence="1">
    <location>
        <begin position="466"/>
        <end position="487"/>
    </location>
</feature>
<feature type="compositionally biased region" description="Low complexity" evidence="1">
    <location>
        <begin position="1056"/>
        <end position="1065"/>
    </location>
</feature>
<gene>
    <name evidence="2" type="ORF">BJP25_22975</name>
</gene>
<organism evidence="2 3">
    <name type="scientific">Actinokineospora bangkokensis</name>
    <dbReference type="NCBI Taxonomy" id="1193682"/>
    <lineage>
        <taxon>Bacteria</taxon>
        <taxon>Bacillati</taxon>
        <taxon>Actinomycetota</taxon>
        <taxon>Actinomycetes</taxon>
        <taxon>Pseudonocardiales</taxon>
        <taxon>Pseudonocardiaceae</taxon>
        <taxon>Actinokineospora</taxon>
    </lineage>
</organism>
<dbReference type="Proteomes" id="UP000186040">
    <property type="component" value="Unassembled WGS sequence"/>
</dbReference>
<feature type="compositionally biased region" description="Gly residues" evidence="1">
    <location>
        <begin position="594"/>
        <end position="608"/>
    </location>
</feature>
<feature type="compositionally biased region" description="Low complexity" evidence="1">
    <location>
        <begin position="1076"/>
        <end position="1117"/>
    </location>
</feature>
<feature type="compositionally biased region" description="Gly residues" evidence="1">
    <location>
        <begin position="388"/>
        <end position="399"/>
    </location>
</feature>
<name>A0A1Q9LJM3_9PSEU</name>
<feature type="compositionally biased region" description="Acidic residues" evidence="1">
    <location>
        <begin position="1399"/>
        <end position="1418"/>
    </location>
</feature>
<feature type="compositionally biased region" description="Gly residues" evidence="1">
    <location>
        <begin position="516"/>
        <end position="530"/>
    </location>
</feature>
<feature type="compositionally biased region" description="Low complexity" evidence="1">
    <location>
        <begin position="456"/>
        <end position="465"/>
    </location>
</feature>
<evidence type="ECO:0000313" key="3">
    <source>
        <dbReference type="Proteomes" id="UP000186040"/>
    </source>
</evidence>
<dbReference type="RefSeq" id="WP_075976083.1">
    <property type="nucleotide sequence ID" value="NZ_MKQR01000017.1"/>
</dbReference>
<feature type="region of interest" description="Disordered" evidence="1">
    <location>
        <begin position="1"/>
        <end position="34"/>
    </location>
</feature>
<keyword evidence="3" id="KW-1185">Reference proteome</keyword>
<feature type="compositionally biased region" description="Basic and acidic residues" evidence="1">
    <location>
        <begin position="1370"/>
        <end position="1391"/>
    </location>
</feature>
<dbReference type="STRING" id="1193682.BJP25_22975"/>
<feature type="compositionally biased region" description="Pro residues" evidence="1">
    <location>
        <begin position="252"/>
        <end position="291"/>
    </location>
</feature>
<reference evidence="2 3" key="1">
    <citation type="submission" date="2016-10" db="EMBL/GenBank/DDBJ databases">
        <title>The Draft Genome Sequence of Actinokineospora bangkokensis 44EHWT reveals the biosynthetic pathway of antifungal compounds Thailandins with unusual extender unit butylmalonyl-CoA.</title>
        <authorList>
            <person name="Greule A."/>
            <person name="Intra B."/>
            <person name="Flemming S."/>
            <person name="Rommel M.G."/>
            <person name="Panbangred W."/>
            <person name="Bechthold A."/>
        </authorList>
    </citation>
    <scope>NUCLEOTIDE SEQUENCE [LARGE SCALE GENOMIC DNA]</scope>
    <source>
        <strain evidence="2 3">44EHW</strain>
    </source>
</reference>
<accession>A0A1Q9LJM3</accession>
<feature type="compositionally biased region" description="Low complexity" evidence="1">
    <location>
        <begin position="1276"/>
        <end position="1298"/>
    </location>
</feature>
<proteinExistence type="predicted"/>
<feature type="compositionally biased region" description="Low complexity" evidence="1">
    <location>
        <begin position="951"/>
        <end position="978"/>
    </location>
</feature>
<protein>
    <recommendedName>
        <fullName evidence="4">PPE family domain-containing protein</fullName>
    </recommendedName>
</protein>
<feature type="region of interest" description="Disordered" evidence="1">
    <location>
        <begin position="1187"/>
        <end position="1239"/>
    </location>
</feature>
<feature type="compositionally biased region" description="Low complexity" evidence="1">
    <location>
        <begin position="1026"/>
        <end position="1046"/>
    </location>
</feature>
<feature type="compositionally biased region" description="Low complexity" evidence="1">
    <location>
        <begin position="313"/>
        <end position="326"/>
    </location>
</feature>
<feature type="region of interest" description="Disordered" evidence="1">
    <location>
        <begin position="1273"/>
        <end position="1306"/>
    </location>
</feature>
<evidence type="ECO:0000256" key="1">
    <source>
        <dbReference type="SAM" id="MobiDB-lite"/>
    </source>
</evidence>
<evidence type="ECO:0000313" key="2">
    <source>
        <dbReference type="EMBL" id="OLR92194.1"/>
    </source>
</evidence>
<sequence>MTTPTDGDGFDVPGENDDSGYWGDGPGSSSDPKDYMGWDWKHIKAAVVGSAAVPTQGDDAVSEQERADRVHSIADPSTFYDAANKINYTRGVLEMVAESIQAQARSLVGENGPWQGEAATAFQQKMELLSAYVKARATQLGGGPSGRTDVARQLHLNGQQLAWAQHQMEAIDGWYAQQAINAGAPVMDNGLVMVSKKPEIVKMMTDDMRNVISKLAGEYVITIDSTPVVDPTQFTGPGPGGGGDGPDIPDFEYPPPPDWKFEQPPPFDYKPPPTDQYQEQPPPFDQTPPPGGNDYNPQDFPGGDIPGGGPGSGNPENFNPESFPGGDMPGGGDGPGANNFSPEAFSGSDVPGGGDFNPEAFPGGDIPGGGGDQAGSSVFDPEAFPGGDMPGSGDTGGLGAPMPLAPFPGGGMPTGQNQNQNNSGANTTTPFPQGEGLPELDGVEPPASFPGGSEFPGGADFPDGAGLPGGAGGLGDIGGVDAPGGLGDVSPFPGGSELPGELPVTDPAEWAAGGTMPSGGSLGNGFGSPGGMPMSPPMGMGGGGNPGAAERSDASGLLGNEIAPWTGGSDFPGDPSAIETPSTNPADWAAGGSIPAGGNLGDGFGSPGGMPMSPPMGMGGAGNPSAAERSDSSGLLGNELKPWEGGTEIPGDPTAVDAPALDPAEWAGGTPTPQLGQFPGSGGGMPGMPMAPGMGGAGNGAAAERSDSSGLLGNELKPWEGGEGIPGDPSAVDSPALDPAEWAGGTPAPQVGQFPGSGGGMPGMPMAPGMGGAGNGAAAERSDSSGLLGNEVAPWDGGTGIPGDPTGVDAPAVDPAEWAGGTSPQVGQFPGSGGGMPGMPMAPGMGGAGNGAAAERSDSSGLLGNEVAPWDGGAGIPGEPTGTDAPAVDPAEWAGGTSPQAGQFPGGGGVPGMPMAPGAGGAGNGAAAERSDSSGLLGNEVAPWAGGTGVPGEPTGTDAPAADPAEWAGGAPAPQLGQVPGGGVPGMPMAPGAGGTGAAAERSDSSGLLGNEVAPWGDGTGVPGEPTGTDAPAADPAAWADTPGAPVAHGTGEGVPGMPMAPGAGQDTPAAERSDASGLLGSGSAPWAGADVPGEPSGTEAPAAAPAAWAGEAHAGGMPLVPGAPGGDEPAAERSDASELLGQEQSPWAPADVPGEPAQGPGGWSGVLPAAGVAAAGFAAGALVNRRRGAEREPGPAEGVRGGDGAWEPTAVPGEPSTSRWYPDKTGQPDQGAPAPGTVPGVTAAASLETSVDAPAHEAGWAVRQDDEWAAVGPRAGSWASGADDWAAPAAPPAAAAPQAEQRVEQPAAGRVAVVAVDAERADARSWDMAMPGLFAVPLSVPPAAEQPVEQAAPDHTERSAEPWVGEEPADQRETFQRRKPVESGEPERRPVLCGAGFVEDDEDEPQPEPEPEPDAEEERTSADLLKQTGDVWGSGGSTPSGVLE</sequence>
<dbReference type="EMBL" id="MKQR01000017">
    <property type="protein sequence ID" value="OLR92194.1"/>
    <property type="molecule type" value="Genomic_DNA"/>
</dbReference>